<organism evidence="1 2">
    <name type="scientific">Coptis chinensis</name>
    <dbReference type="NCBI Taxonomy" id="261450"/>
    <lineage>
        <taxon>Eukaryota</taxon>
        <taxon>Viridiplantae</taxon>
        <taxon>Streptophyta</taxon>
        <taxon>Embryophyta</taxon>
        <taxon>Tracheophyta</taxon>
        <taxon>Spermatophyta</taxon>
        <taxon>Magnoliopsida</taxon>
        <taxon>Ranunculales</taxon>
        <taxon>Ranunculaceae</taxon>
        <taxon>Coptidoideae</taxon>
        <taxon>Coptis</taxon>
    </lineage>
</organism>
<evidence type="ECO:0000313" key="1">
    <source>
        <dbReference type="EMBL" id="KAF9599604.1"/>
    </source>
</evidence>
<dbReference type="EMBL" id="JADFTS010000006">
    <property type="protein sequence ID" value="KAF9599604.1"/>
    <property type="molecule type" value="Genomic_DNA"/>
</dbReference>
<accession>A0A835LQ93</accession>
<reference evidence="1 2" key="1">
    <citation type="submission" date="2020-10" db="EMBL/GenBank/DDBJ databases">
        <title>The Coptis chinensis genome and diversification of protoberbering-type alkaloids.</title>
        <authorList>
            <person name="Wang B."/>
            <person name="Shu S."/>
            <person name="Song C."/>
            <person name="Liu Y."/>
        </authorList>
    </citation>
    <scope>NUCLEOTIDE SEQUENCE [LARGE SCALE GENOMIC DNA]</scope>
    <source>
        <strain evidence="1">HL-2020</strain>
        <tissue evidence="1">Leaf</tissue>
    </source>
</reference>
<gene>
    <name evidence="1" type="ORF">IFM89_001100</name>
</gene>
<name>A0A835LQ93_9MAGN</name>
<sequence length="189" mass="21926">MNTLYWNVRGVKRQEPWTHVEELVLTHNPGFLCIEEPLIKTPNVLLPVLSKHGFSATFLHNNTLNRVGNIWLFWRESMSPTLVSLSEQQITVQMENYLMSFVHASYFYGVHRQLWLGCKVMRDGGAKFLNAAEIDEVTNVMTTMAKEKSRVSYALHGERNSAYFHATIKMRQFRAQIIEIKNREGVLLK</sequence>
<dbReference type="InterPro" id="IPR036691">
    <property type="entry name" value="Endo/exonu/phosph_ase_sf"/>
</dbReference>
<dbReference type="Proteomes" id="UP000631114">
    <property type="component" value="Unassembled WGS sequence"/>
</dbReference>
<keyword evidence="2" id="KW-1185">Reference proteome</keyword>
<dbReference type="Gene3D" id="3.60.10.10">
    <property type="entry name" value="Endonuclease/exonuclease/phosphatase"/>
    <property type="match status" value="1"/>
</dbReference>
<protein>
    <recommendedName>
        <fullName evidence="3">Endonuclease/exonuclease/phosphatase domain-containing protein</fullName>
    </recommendedName>
</protein>
<dbReference type="AlphaFoldDB" id="A0A835LQ93"/>
<comment type="caution">
    <text evidence="1">The sequence shown here is derived from an EMBL/GenBank/DDBJ whole genome shotgun (WGS) entry which is preliminary data.</text>
</comment>
<evidence type="ECO:0008006" key="3">
    <source>
        <dbReference type="Google" id="ProtNLM"/>
    </source>
</evidence>
<proteinExistence type="predicted"/>
<dbReference type="SUPFAM" id="SSF56219">
    <property type="entry name" value="DNase I-like"/>
    <property type="match status" value="1"/>
</dbReference>
<evidence type="ECO:0000313" key="2">
    <source>
        <dbReference type="Proteomes" id="UP000631114"/>
    </source>
</evidence>